<reference evidence="4" key="1">
    <citation type="submission" date="2023-04" db="EMBL/GenBank/DDBJ databases">
        <title>Ambrosiozyma monospora NBRC 1965.</title>
        <authorList>
            <person name="Ichikawa N."/>
            <person name="Sato H."/>
            <person name="Tonouchi N."/>
        </authorList>
    </citation>
    <scope>NUCLEOTIDE SEQUENCE</scope>
    <source>
        <strain evidence="4">NBRC 1965</strain>
    </source>
</reference>
<keyword evidence="1 2" id="KW-0694">RNA-binding</keyword>
<keyword evidence="5" id="KW-1185">Reference proteome</keyword>
<sequence length="113" mass="13029">MSLFKNQFEFPILQVKNLPYETDSDELYNLFGQQGNILEIRLGSDETKGQALVVYKNYKDCVDAVEKLKGVNLKGRYIVCSLYQIDKYEAMKLRDQLSSSKDSDTWETNEAIS</sequence>
<evidence type="ECO:0000313" key="4">
    <source>
        <dbReference type="EMBL" id="GMG22291.1"/>
    </source>
</evidence>
<dbReference type="InterPro" id="IPR000504">
    <property type="entry name" value="RRM_dom"/>
</dbReference>
<evidence type="ECO:0000256" key="2">
    <source>
        <dbReference type="PROSITE-ProRule" id="PRU00176"/>
    </source>
</evidence>
<dbReference type="Pfam" id="PF00076">
    <property type="entry name" value="RRM_1"/>
    <property type="match status" value="1"/>
</dbReference>
<dbReference type="OrthoDB" id="275748at2759"/>
<dbReference type="Gene3D" id="3.30.70.330">
    <property type="match status" value="1"/>
</dbReference>
<dbReference type="EMBL" id="BSXU01000962">
    <property type="protein sequence ID" value="GMG22291.1"/>
    <property type="molecule type" value="Genomic_DNA"/>
</dbReference>
<name>A0A9W7DIK0_AMBMO</name>
<dbReference type="Proteomes" id="UP001165063">
    <property type="component" value="Unassembled WGS sequence"/>
</dbReference>
<feature type="domain" description="RRM" evidence="3">
    <location>
        <begin position="11"/>
        <end position="85"/>
    </location>
</feature>
<dbReference type="InterPro" id="IPR035979">
    <property type="entry name" value="RBD_domain_sf"/>
</dbReference>
<evidence type="ECO:0000259" key="3">
    <source>
        <dbReference type="PROSITE" id="PS50102"/>
    </source>
</evidence>
<evidence type="ECO:0000256" key="1">
    <source>
        <dbReference type="ARBA" id="ARBA00022884"/>
    </source>
</evidence>
<accession>A0A9W7DIK0</accession>
<dbReference type="GO" id="GO:0003723">
    <property type="term" value="F:RNA binding"/>
    <property type="evidence" value="ECO:0007669"/>
    <property type="project" value="UniProtKB-UniRule"/>
</dbReference>
<dbReference type="AlphaFoldDB" id="A0A9W7DIK0"/>
<dbReference type="InterPro" id="IPR012677">
    <property type="entry name" value="Nucleotide-bd_a/b_plait_sf"/>
</dbReference>
<dbReference type="SMART" id="SM00360">
    <property type="entry name" value="RRM"/>
    <property type="match status" value="1"/>
</dbReference>
<dbReference type="PANTHER" id="PTHR10352">
    <property type="entry name" value="EUKARYOTIC TRANSLATION INITIATION FACTOR 3 SUBUNIT G"/>
    <property type="match status" value="1"/>
</dbReference>
<proteinExistence type="predicted"/>
<dbReference type="PROSITE" id="PS50102">
    <property type="entry name" value="RRM"/>
    <property type="match status" value="1"/>
</dbReference>
<gene>
    <name evidence="4" type="ORF">Amon01_000258100</name>
</gene>
<evidence type="ECO:0000313" key="5">
    <source>
        <dbReference type="Proteomes" id="UP001165063"/>
    </source>
</evidence>
<protein>
    <submittedName>
        <fullName evidence="4">Unnamed protein product</fullName>
    </submittedName>
</protein>
<organism evidence="4 5">
    <name type="scientific">Ambrosiozyma monospora</name>
    <name type="common">Yeast</name>
    <name type="synonym">Endomycopsis monosporus</name>
    <dbReference type="NCBI Taxonomy" id="43982"/>
    <lineage>
        <taxon>Eukaryota</taxon>
        <taxon>Fungi</taxon>
        <taxon>Dikarya</taxon>
        <taxon>Ascomycota</taxon>
        <taxon>Saccharomycotina</taxon>
        <taxon>Pichiomycetes</taxon>
        <taxon>Pichiales</taxon>
        <taxon>Pichiaceae</taxon>
        <taxon>Ambrosiozyma</taxon>
    </lineage>
</organism>
<comment type="caution">
    <text evidence="4">The sequence shown here is derived from an EMBL/GenBank/DDBJ whole genome shotgun (WGS) entry which is preliminary data.</text>
</comment>
<dbReference type="SUPFAM" id="SSF54928">
    <property type="entry name" value="RNA-binding domain, RBD"/>
    <property type="match status" value="1"/>
</dbReference>